<proteinExistence type="predicted"/>
<name>A0A366E7S7_9HYPH</name>
<protein>
    <submittedName>
        <fullName evidence="3">Spore germination cell wall hydrolase CwlJ-like protein</fullName>
    </submittedName>
</protein>
<dbReference type="InterPro" id="IPR042047">
    <property type="entry name" value="SleB_dom1"/>
</dbReference>
<feature type="region of interest" description="Disordered" evidence="1">
    <location>
        <begin position="167"/>
        <end position="186"/>
    </location>
</feature>
<feature type="compositionally biased region" description="Basic and acidic residues" evidence="1">
    <location>
        <begin position="176"/>
        <end position="186"/>
    </location>
</feature>
<evidence type="ECO:0000256" key="1">
    <source>
        <dbReference type="SAM" id="MobiDB-lite"/>
    </source>
</evidence>
<keyword evidence="3" id="KW-0378">Hydrolase</keyword>
<dbReference type="InterPro" id="IPR011105">
    <property type="entry name" value="Cell_wall_hydrolase_SleB"/>
</dbReference>
<sequence length="462" mass="50566">MAKRLRVNEASRLIDHYLTIVVLLSEWSIPVRSKALQALFGRSGNEPAQVWYYPTEGYCPQDGRYYPVAVTVKQKRRSSTLPKLLAGVGLFFYSSNVIAYQDMASMLSLSEQSGNRWATYMVDAPAGSIHKAEMPFVDSSVVTGSLSAAADIEGIGRVVLSGRVAGGKLGVNDPNPDEKRVSRSDKQGRLVSVQTKAPARMFNAGSLAEGVAQVSPRLMQPVAGKKDVKSAFVKGPLRGKEVEIALAFHRPEIKQTVAVPTALASLITNDTPDVLALGYAPAKPDYAKTSPFESILVPEKDNGRFIPPISVRDHSWAATPLPPLVFSAAEQKCLAEGIYFEARGEPVKGQAAVGQVILNRVRNPAYPSTICGVVYQNKDWRNACQFSFACDGQKHRVTEMGHWRMAQQVAKAVTDGQIWLPEVGSATHYHATYVRPRWASTMEKVKKIGLHVFYRTYGGGWS</sequence>
<accession>A0A366E7S7</accession>
<dbReference type="GO" id="GO:0016787">
    <property type="term" value="F:hydrolase activity"/>
    <property type="evidence" value="ECO:0007669"/>
    <property type="project" value="UniProtKB-KW"/>
</dbReference>
<dbReference type="Proteomes" id="UP000252893">
    <property type="component" value="Unassembled WGS sequence"/>
</dbReference>
<keyword evidence="4" id="KW-1185">Reference proteome</keyword>
<dbReference type="Gene3D" id="1.10.10.2520">
    <property type="entry name" value="Cell wall hydrolase SleB, domain 1"/>
    <property type="match status" value="1"/>
</dbReference>
<dbReference type="EMBL" id="QNRH01000001">
    <property type="protein sequence ID" value="RBO98460.1"/>
    <property type="molecule type" value="Genomic_DNA"/>
</dbReference>
<evidence type="ECO:0000259" key="2">
    <source>
        <dbReference type="Pfam" id="PF07486"/>
    </source>
</evidence>
<feature type="domain" description="Cell wall hydrolase SleB" evidence="2">
    <location>
        <begin position="344"/>
        <end position="454"/>
    </location>
</feature>
<comment type="caution">
    <text evidence="3">The sequence shown here is derived from an EMBL/GenBank/DDBJ whole genome shotgun (WGS) entry which is preliminary data.</text>
</comment>
<dbReference type="Pfam" id="PF07486">
    <property type="entry name" value="Hydrolase_2"/>
    <property type="match status" value="1"/>
</dbReference>
<dbReference type="AlphaFoldDB" id="A0A366E7S7"/>
<organism evidence="3 4">
    <name type="scientific">Pseudochrobactrum asaccharolyticum</name>
    <dbReference type="NCBI Taxonomy" id="354351"/>
    <lineage>
        <taxon>Bacteria</taxon>
        <taxon>Pseudomonadati</taxon>
        <taxon>Pseudomonadota</taxon>
        <taxon>Alphaproteobacteria</taxon>
        <taxon>Hyphomicrobiales</taxon>
        <taxon>Brucellaceae</taxon>
        <taxon>Pseudochrobactrum</taxon>
    </lineage>
</organism>
<evidence type="ECO:0000313" key="3">
    <source>
        <dbReference type="EMBL" id="RBO98460.1"/>
    </source>
</evidence>
<evidence type="ECO:0000313" key="4">
    <source>
        <dbReference type="Proteomes" id="UP000252893"/>
    </source>
</evidence>
<gene>
    <name evidence="3" type="ORF">DFR47_10156</name>
</gene>
<reference evidence="3 4" key="1">
    <citation type="submission" date="2018-06" db="EMBL/GenBank/DDBJ databases">
        <title>Genomic Encyclopedia of Type Strains, Phase IV (KMG-IV): sequencing the most valuable type-strain genomes for metagenomic binning, comparative biology and taxonomic classification.</title>
        <authorList>
            <person name="Goeker M."/>
        </authorList>
    </citation>
    <scope>NUCLEOTIDE SEQUENCE [LARGE SCALE GENOMIC DNA]</scope>
    <source>
        <strain evidence="3 4">DSM 25619</strain>
    </source>
</reference>